<keyword evidence="8 11" id="KW-0012">Acyltransferase</keyword>
<dbReference type="Gene3D" id="3.60.110.10">
    <property type="entry name" value="Carbon-nitrogen hydrolase"/>
    <property type="match status" value="1"/>
</dbReference>
<keyword evidence="11" id="KW-0449">Lipoprotein</keyword>
<sequence length="473" mass="50866">LAAAAASGWWFGFGYFLAGLYWIGSAFLVDADKFGWLLAPAVLALPAGLAVFMAGGFALARLLWAPGAFRIVTLAATLTTTEWLRGHVLTGFPWNAFGYALAEPLALAQGFALFGLWGMTFLAVLTFAAPAALADAPGDTPRPLLLPGVAVTLLVAIALFGAVRLGAMPTAYVDGVRLRLMQPNIPQDQRFNYAAKADVMRRYLALSSRPTGEHPRGLADVTHLIWPESAFPFFVAREPDALASIADLLGDGTVLITGAARLAESSRPGNIEAYNSVYVFDHDGSILSIYDKVHLVPFGEYVPLRNWLKRIGIEQLVRVPGGFLSGDRLRSVESPRAPPFVPLVCYEAIFPHAVLPRGERPGWLLNLTNDAWFGITPGPYQHLLQSRMRAVEEGLPLVRAANTGISAVIDPIGRTVAHLALGREGVLDSDLPAPITPPLYARTGDAPATALVVLVLVASAWRRRARSARVARL</sequence>
<evidence type="ECO:0000313" key="11">
    <source>
        <dbReference type="EMBL" id="RAI43710.1"/>
    </source>
</evidence>
<dbReference type="EMBL" id="NPEX01000075">
    <property type="protein sequence ID" value="RAI43710.1"/>
    <property type="molecule type" value="Genomic_DNA"/>
</dbReference>
<keyword evidence="6 9" id="KW-1133">Transmembrane helix</keyword>
<dbReference type="GO" id="GO:0016410">
    <property type="term" value="F:N-acyltransferase activity"/>
    <property type="evidence" value="ECO:0007669"/>
    <property type="project" value="InterPro"/>
</dbReference>
<dbReference type="SUPFAM" id="SSF56317">
    <property type="entry name" value="Carbon-nitrogen hydrolase"/>
    <property type="match status" value="1"/>
</dbReference>
<gene>
    <name evidence="11" type="ORF">CH341_13000</name>
</gene>
<feature type="transmembrane region" description="Helical" evidence="9">
    <location>
        <begin position="114"/>
        <end position="133"/>
    </location>
</feature>
<dbReference type="NCBIfam" id="TIGR00546">
    <property type="entry name" value="lnt"/>
    <property type="match status" value="1"/>
</dbReference>
<dbReference type="PANTHER" id="PTHR38686:SF1">
    <property type="entry name" value="APOLIPOPROTEIN N-ACYLTRANSFERASE"/>
    <property type="match status" value="1"/>
</dbReference>
<dbReference type="GO" id="GO:0042158">
    <property type="term" value="P:lipoprotein biosynthetic process"/>
    <property type="evidence" value="ECO:0007669"/>
    <property type="project" value="InterPro"/>
</dbReference>
<dbReference type="GO" id="GO:0005886">
    <property type="term" value="C:plasma membrane"/>
    <property type="evidence" value="ECO:0007669"/>
    <property type="project" value="UniProtKB-SubCell"/>
</dbReference>
<accession>A0A327KXU2</accession>
<dbReference type="CDD" id="cd07571">
    <property type="entry name" value="ALP_N-acyl_transferase"/>
    <property type="match status" value="1"/>
</dbReference>
<dbReference type="InterPro" id="IPR045378">
    <property type="entry name" value="LNT_N"/>
</dbReference>
<feature type="domain" description="CN hydrolase" evidence="10">
    <location>
        <begin position="181"/>
        <end position="433"/>
    </location>
</feature>
<evidence type="ECO:0000256" key="8">
    <source>
        <dbReference type="ARBA" id="ARBA00023315"/>
    </source>
</evidence>
<proteinExistence type="inferred from homology"/>
<dbReference type="Proteomes" id="UP000249130">
    <property type="component" value="Unassembled WGS sequence"/>
</dbReference>
<organism evidence="11 12">
    <name type="scientific">Rhodoplanes roseus</name>
    <dbReference type="NCBI Taxonomy" id="29409"/>
    <lineage>
        <taxon>Bacteria</taxon>
        <taxon>Pseudomonadati</taxon>
        <taxon>Pseudomonadota</taxon>
        <taxon>Alphaproteobacteria</taxon>
        <taxon>Hyphomicrobiales</taxon>
        <taxon>Nitrobacteraceae</taxon>
        <taxon>Rhodoplanes</taxon>
    </lineage>
</organism>
<keyword evidence="7 9" id="KW-0472">Membrane</keyword>
<dbReference type="PROSITE" id="PS50263">
    <property type="entry name" value="CN_HYDROLASE"/>
    <property type="match status" value="1"/>
</dbReference>
<evidence type="ECO:0000256" key="5">
    <source>
        <dbReference type="ARBA" id="ARBA00022692"/>
    </source>
</evidence>
<dbReference type="AlphaFoldDB" id="A0A327KXU2"/>
<dbReference type="Pfam" id="PF20154">
    <property type="entry name" value="LNT_N"/>
    <property type="match status" value="1"/>
</dbReference>
<feature type="transmembrane region" description="Helical" evidence="9">
    <location>
        <begin position="36"/>
        <end position="64"/>
    </location>
</feature>
<dbReference type="Pfam" id="PF00795">
    <property type="entry name" value="CN_hydrolase"/>
    <property type="match status" value="1"/>
</dbReference>
<comment type="caution">
    <text evidence="11">The sequence shown here is derived from an EMBL/GenBank/DDBJ whole genome shotgun (WGS) entry which is preliminary data.</text>
</comment>
<name>A0A327KXU2_9BRAD</name>
<evidence type="ECO:0000256" key="3">
    <source>
        <dbReference type="ARBA" id="ARBA00022475"/>
    </source>
</evidence>
<keyword evidence="3" id="KW-1003">Cell membrane</keyword>
<feature type="transmembrane region" description="Helical" evidence="9">
    <location>
        <begin position="145"/>
        <end position="167"/>
    </location>
</feature>
<evidence type="ECO:0000256" key="7">
    <source>
        <dbReference type="ARBA" id="ARBA00023136"/>
    </source>
</evidence>
<keyword evidence="12" id="KW-1185">Reference proteome</keyword>
<comment type="subcellular location">
    <subcellularLocation>
        <location evidence="1">Cell membrane</location>
        <topology evidence="1">Multi-pass membrane protein</topology>
    </subcellularLocation>
</comment>
<keyword evidence="5 9" id="KW-0812">Transmembrane</keyword>
<evidence type="ECO:0000256" key="2">
    <source>
        <dbReference type="ARBA" id="ARBA00010065"/>
    </source>
</evidence>
<feature type="non-terminal residue" evidence="11">
    <location>
        <position position="1"/>
    </location>
</feature>
<dbReference type="HAMAP" id="MF_01148">
    <property type="entry name" value="Lnt"/>
    <property type="match status" value="1"/>
</dbReference>
<keyword evidence="4 11" id="KW-0808">Transferase</keyword>
<evidence type="ECO:0000256" key="9">
    <source>
        <dbReference type="SAM" id="Phobius"/>
    </source>
</evidence>
<dbReference type="InterPro" id="IPR003010">
    <property type="entry name" value="C-N_Hydrolase"/>
</dbReference>
<protein>
    <submittedName>
        <fullName evidence="11">Apolipoprotein N-acyltransferase</fullName>
    </submittedName>
</protein>
<dbReference type="InterPro" id="IPR036526">
    <property type="entry name" value="C-N_Hydrolase_sf"/>
</dbReference>
<reference evidence="11 12" key="1">
    <citation type="submission" date="2017-07" db="EMBL/GenBank/DDBJ databases">
        <title>Draft Genome Sequences of Select Purple Nonsulfur Bacteria.</title>
        <authorList>
            <person name="Lasarre B."/>
            <person name="Mckinlay J.B."/>
        </authorList>
    </citation>
    <scope>NUCLEOTIDE SEQUENCE [LARGE SCALE GENOMIC DNA]</scope>
    <source>
        <strain evidence="11 12">DSM 5909</strain>
    </source>
</reference>
<evidence type="ECO:0000256" key="1">
    <source>
        <dbReference type="ARBA" id="ARBA00004651"/>
    </source>
</evidence>
<evidence type="ECO:0000313" key="12">
    <source>
        <dbReference type="Proteomes" id="UP000249130"/>
    </source>
</evidence>
<dbReference type="OrthoDB" id="9804277at2"/>
<evidence type="ECO:0000259" key="10">
    <source>
        <dbReference type="PROSITE" id="PS50263"/>
    </source>
</evidence>
<dbReference type="InterPro" id="IPR004563">
    <property type="entry name" value="Apolipo_AcylTrfase"/>
</dbReference>
<feature type="transmembrane region" description="Helical" evidence="9">
    <location>
        <begin position="6"/>
        <end position="29"/>
    </location>
</feature>
<dbReference type="RefSeq" id="WP_111419463.1">
    <property type="nucleotide sequence ID" value="NZ_NPEX01000075.1"/>
</dbReference>
<evidence type="ECO:0000256" key="6">
    <source>
        <dbReference type="ARBA" id="ARBA00022989"/>
    </source>
</evidence>
<dbReference type="PANTHER" id="PTHR38686">
    <property type="entry name" value="APOLIPOPROTEIN N-ACYLTRANSFERASE"/>
    <property type="match status" value="1"/>
</dbReference>
<comment type="similarity">
    <text evidence="2">Belongs to the CN hydrolase family. Apolipoprotein N-acyltransferase subfamily.</text>
</comment>
<evidence type="ECO:0000256" key="4">
    <source>
        <dbReference type="ARBA" id="ARBA00022679"/>
    </source>
</evidence>